<dbReference type="RefSeq" id="XP_003889595.1">
    <property type="nucleotide sequence ID" value="XM_003889546.1"/>
</dbReference>
<keyword evidence="2" id="KW-1185">Reference proteome</keyword>
<sequence>MGLTLGNRPYLASRDLNKLAYTFGAFKYVSKLKRGRFGLGAGSHRRLCGLPLAAEHSSDVTADHGAVER</sequence>
<dbReference type="GeneID" id="13542656"/>
<dbReference type="AlphaFoldDB" id="H6QSD1"/>
<dbReference type="HOGENOM" id="CLU_2832369_0_0_1"/>
<organism evidence="1 2">
    <name type="scientific">Puccinia graminis f. sp. tritici (strain CRL 75-36-700-3 / race SCCL)</name>
    <name type="common">Black stem rust fungus</name>
    <dbReference type="NCBI Taxonomy" id="418459"/>
    <lineage>
        <taxon>Eukaryota</taxon>
        <taxon>Fungi</taxon>
        <taxon>Dikarya</taxon>
        <taxon>Basidiomycota</taxon>
        <taxon>Pucciniomycotina</taxon>
        <taxon>Pucciniomycetes</taxon>
        <taxon>Pucciniales</taxon>
        <taxon>Pucciniaceae</taxon>
        <taxon>Puccinia</taxon>
    </lineage>
</organism>
<dbReference type="InParanoid" id="H6QSD1"/>
<protein>
    <submittedName>
        <fullName evidence="1">Uncharacterized protein</fullName>
    </submittedName>
</protein>
<dbReference type="KEGG" id="pgr:PGTG_21668"/>
<name>H6QSD1_PUCGT</name>
<accession>H6QSD1</accession>
<dbReference type="Proteomes" id="UP000008783">
    <property type="component" value="Unassembled WGS sequence"/>
</dbReference>
<reference evidence="2" key="1">
    <citation type="journal article" date="2011" name="Proc. Natl. Acad. Sci. U.S.A.">
        <title>Obligate biotrophy features unraveled by the genomic analysis of rust fungi.</title>
        <authorList>
            <person name="Duplessis S."/>
            <person name="Cuomo C.A."/>
            <person name="Lin Y.-C."/>
            <person name="Aerts A."/>
            <person name="Tisserant E."/>
            <person name="Veneault-Fourrey C."/>
            <person name="Joly D.L."/>
            <person name="Hacquard S."/>
            <person name="Amselem J."/>
            <person name="Cantarel B.L."/>
            <person name="Chiu R."/>
            <person name="Coutinho P.M."/>
            <person name="Feau N."/>
            <person name="Field M."/>
            <person name="Frey P."/>
            <person name="Gelhaye E."/>
            <person name="Goldberg J."/>
            <person name="Grabherr M.G."/>
            <person name="Kodira C.D."/>
            <person name="Kohler A."/>
            <person name="Kuees U."/>
            <person name="Lindquist E.A."/>
            <person name="Lucas S.M."/>
            <person name="Mago R."/>
            <person name="Mauceli E."/>
            <person name="Morin E."/>
            <person name="Murat C."/>
            <person name="Pangilinan J.L."/>
            <person name="Park R."/>
            <person name="Pearson M."/>
            <person name="Quesneville H."/>
            <person name="Rouhier N."/>
            <person name="Sakthikumar S."/>
            <person name="Salamov A.A."/>
            <person name="Schmutz J."/>
            <person name="Selles B."/>
            <person name="Shapiro H."/>
            <person name="Tanguay P."/>
            <person name="Tuskan G.A."/>
            <person name="Henrissat B."/>
            <person name="Van de Peer Y."/>
            <person name="Rouze P."/>
            <person name="Ellis J.G."/>
            <person name="Dodds P.N."/>
            <person name="Schein J.E."/>
            <person name="Zhong S."/>
            <person name="Hamelin R.C."/>
            <person name="Grigoriev I.V."/>
            <person name="Szabo L.J."/>
            <person name="Martin F."/>
        </authorList>
    </citation>
    <scope>NUCLEOTIDE SEQUENCE [LARGE SCALE GENOMIC DNA]</scope>
    <source>
        <strain evidence="2">CRL 75-36-700-3 / race SCCL</strain>
    </source>
</reference>
<proteinExistence type="predicted"/>
<gene>
    <name evidence="1" type="ORF">PGTG_21668</name>
</gene>
<dbReference type="EMBL" id="DS178292">
    <property type="protein sequence ID" value="EHS63659.1"/>
    <property type="molecule type" value="Genomic_DNA"/>
</dbReference>
<evidence type="ECO:0000313" key="2">
    <source>
        <dbReference type="Proteomes" id="UP000008783"/>
    </source>
</evidence>
<evidence type="ECO:0000313" key="1">
    <source>
        <dbReference type="EMBL" id="EHS63659.1"/>
    </source>
</evidence>
<dbReference type="VEuPathDB" id="FungiDB:PGTG_21668"/>